<evidence type="ECO:0000313" key="8">
    <source>
        <dbReference type="Proteomes" id="UP000177996"/>
    </source>
</evidence>
<protein>
    <recommendedName>
        <fullName evidence="9">Hemolysin III</fullName>
    </recommendedName>
</protein>
<feature type="binding site" evidence="5">
    <location>
        <position position="193"/>
    </location>
    <ligand>
        <name>Zn(2+)</name>
        <dbReference type="ChEBI" id="CHEBI:29105"/>
    </ligand>
</feature>
<sequence>MTKHDELVSALLHLFGAIFSAAIAVVLIVLAAREGSAWHVVSFTLFGVSLILLYGASSAYHFSASPKARALFRRLDHAMIFVLIAGTYTPLALTVLRGGWGWSLFGVVWGIAIVGMLWKFVASKVEHRFSTFLYVLSGWLVVVAAVPLANALTRTELFWLILGGVFYTAGAMLLPIKRLPVFHTWLTPHNVFHGFVVLGSGSHAWLTLHLLWS</sequence>
<evidence type="ECO:0000256" key="5">
    <source>
        <dbReference type="PIRSR" id="PIRSR604254-1"/>
    </source>
</evidence>
<dbReference type="PANTHER" id="PTHR20855">
    <property type="entry name" value="ADIPOR/PROGESTIN RECEPTOR-RELATED"/>
    <property type="match status" value="1"/>
</dbReference>
<evidence type="ECO:0000256" key="6">
    <source>
        <dbReference type="SAM" id="Phobius"/>
    </source>
</evidence>
<reference evidence="7 8" key="1">
    <citation type="journal article" date="2016" name="Nat. Commun.">
        <title>Thousands of microbial genomes shed light on interconnected biogeochemical processes in an aquifer system.</title>
        <authorList>
            <person name="Anantharaman K."/>
            <person name="Brown C.T."/>
            <person name="Hug L.A."/>
            <person name="Sharon I."/>
            <person name="Castelle C.J."/>
            <person name="Probst A.J."/>
            <person name="Thomas B.C."/>
            <person name="Singh A."/>
            <person name="Wilkins M.J."/>
            <person name="Karaoz U."/>
            <person name="Brodie E.L."/>
            <person name="Williams K.H."/>
            <person name="Hubbard S.S."/>
            <person name="Banfield J.F."/>
        </authorList>
    </citation>
    <scope>NUCLEOTIDE SEQUENCE [LARGE SCALE GENOMIC DNA]</scope>
</reference>
<evidence type="ECO:0000256" key="2">
    <source>
        <dbReference type="ARBA" id="ARBA00022692"/>
    </source>
</evidence>
<dbReference type="PANTHER" id="PTHR20855:SF3">
    <property type="entry name" value="LD03007P"/>
    <property type="match status" value="1"/>
</dbReference>
<feature type="binding site" evidence="5">
    <location>
        <position position="189"/>
    </location>
    <ligand>
        <name>Zn(2+)</name>
        <dbReference type="ChEBI" id="CHEBI:29105"/>
    </ligand>
</feature>
<dbReference type="GO" id="GO:0016020">
    <property type="term" value="C:membrane"/>
    <property type="evidence" value="ECO:0007669"/>
    <property type="project" value="UniProtKB-SubCell"/>
</dbReference>
<feature type="transmembrane region" description="Helical" evidence="6">
    <location>
        <begin position="78"/>
        <end position="96"/>
    </location>
</feature>
<dbReference type="Proteomes" id="UP000177996">
    <property type="component" value="Unassembled WGS sequence"/>
</dbReference>
<dbReference type="EMBL" id="MHLL01000039">
    <property type="protein sequence ID" value="OGZ08224.1"/>
    <property type="molecule type" value="Genomic_DNA"/>
</dbReference>
<name>A0A1G2D3K2_9BACT</name>
<dbReference type="STRING" id="1798661.A3D65_02615"/>
<evidence type="ECO:0000256" key="3">
    <source>
        <dbReference type="ARBA" id="ARBA00022989"/>
    </source>
</evidence>
<evidence type="ECO:0000256" key="1">
    <source>
        <dbReference type="ARBA" id="ARBA00004141"/>
    </source>
</evidence>
<gene>
    <name evidence="7" type="ORF">A3D65_02615</name>
</gene>
<feature type="binding site" evidence="5">
    <location>
        <position position="61"/>
    </location>
    <ligand>
        <name>Zn(2+)</name>
        <dbReference type="ChEBI" id="CHEBI:29105"/>
    </ligand>
</feature>
<evidence type="ECO:0008006" key="9">
    <source>
        <dbReference type="Google" id="ProtNLM"/>
    </source>
</evidence>
<dbReference type="GO" id="GO:0046872">
    <property type="term" value="F:metal ion binding"/>
    <property type="evidence" value="ECO:0007669"/>
    <property type="project" value="UniProtKB-KW"/>
</dbReference>
<feature type="transmembrane region" description="Helical" evidence="6">
    <location>
        <begin position="7"/>
        <end position="31"/>
    </location>
</feature>
<proteinExistence type="predicted"/>
<dbReference type="InterPro" id="IPR004254">
    <property type="entry name" value="AdipoR/HlyIII-related"/>
</dbReference>
<keyword evidence="5" id="KW-0862">Zinc</keyword>
<organism evidence="7 8">
    <name type="scientific">Candidatus Lloydbacteria bacterium RIFCSPHIGHO2_02_FULL_50_13</name>
    <dbReference type="NCBI Taxonomy" id="1798661"/>
    <lineage>
        <taxon>Bacteria</taxon>
        <taxon>Candidatus Lloydiibacteriota</taxon>
    </lineage>
</organism>
<keyword evidence="4 6" id="KW-0472">Membrane</keyword>
<keyword evidence="2 6" id="KW-0812">Transmembrane</keyword>
<dbReference type="AlphaFoldDB" id="A0A1G2D3K2"/>
<feature type="transmembrane region" description="Helical" evidence="6">
    <location>
        <begin position="191"/>
        <end position="212"/>
    </location>
</feature>
<comment type="caution">
    <text evidence="7">The sequence shown here is derived from an EMBL/GenBank/DDBJ whole genome shotgun (WGS) entry which is preliminary data.</text>
</comment>
<dbReference type="Pfam" id="PF03006">
    <property type="entry name" value="HlyIII"/>
    <property type="match status" value="1"/>
</dbReference>
<feature type="transmembrane region" description="Helical" evidence="6">
    <location>
        <begin position="133"/>
        <end position="152"/>
    </location>
</feature>
<feature type="transmembrane region" description="Helical" evidence="6">
    <location>
        <begin position="37"/>
        <end position="57"/>
    </location>
</feature>
<keyword evidence="3 6" id="KW-1133">Transmembrane helix</keyword>
<evidence type="ECO:0000313" key="7">
    <source>
        <dbReference type="EMBL" id="OGZ08224.1"/>
    </source>
</evidence>
<accession>A0A1G2D3K2</accession>
<keyword evidence="5" id="KW-0479">Metal-binding</keyword>
<evidence type="ECO:0000256" key="4">
    <source>
        <dbReference type="ARBA" id="ARBA00023136"/>
    </source>
</evidence>
<feature type="transmembrane region" description="Helical" evidence="6">
    <location>
        <begin position="158"/>
        <end position="179"/>
    </location>
</feature>
<comment type="subcellular location">
    <subcellularLocation>
        <location evidence="1">Membrane</location>
        <topology evidence="1">Multi-pass membrane protein</topology>
    </subcellularLocation>
</comment>
<feature type="transmembrane region" description="Helical" evidence="6">
    <location>
        <begin position="102"/>
        <end position="121"/>
    </location>
</feature>